<dbReference type="OrthoDB" id="2194683at2759"/>
<evidence type="ECO:0000256" key="3">
    <source>
        <dbReference type="ARBA" id="ARBA00022540"/>
    </source>
</evidence>
<dbReference type="EMBL" id="CENE01000001">
    <property type="protein sequence ID" value="CEQ38769.1"/>
    <property type="molecule type" value="Genomic_DNA"/>
</dbReference>
<keyword evidence="7" id="KW-0648">Protein biosynthesis</keyword>
<feature type="domain" description="Translation initiation factor beta propellor-like" evidence="9">
    <location>
        <begin position="63"/>
        <end position="256"/>
    </location>
</feature>
<dbReference type="GO" id="GO:0000049">
    <property type="term" value="F:tRNA binding"/>
    <property type="evidence" value="ECO:0007669"/>
    <property type="project" value="TreeGrafter"/>
</dbReference>
<feature type="non-terminal residue" evidence="10">
    <location>
        <position position="1"/>
    </location>
</feature>
<evidence type="ECO:0000256" key="7">
    <source>
        <dbReference type="ARBA" id="ARBA00022917"/>
    </source>
</evidence>
<dbReference type="PANTHER" id="PTHR13227">
    <property type="entry name" value="EUKARYOTIC TRANSLATION INITIATION FACTOR 2A"/>
    <property type="match status" value="1"/>
</dbReference>
<comment type="similarity">
    <text evidence="1">Belongs to the WD repeat EIF2A family.</text>
</comment>
<evidence type="ECO:0000256" key="8">
    <source>
        <dbReference type="SAM" id="MobiDB-lite"/>
    </source>
</evidence>
<dbReference type="FunFam" id="2.130.10.10:FF:000599">
    <property type="entry name" value="Eukaryotic translation initiation factor 2A"/>
    <property type="match status" value="1"/>
</dbReference>
<evidence type="ECO:0000313" key="10">
    <source>
        <dbReference type="EMBL" id="CEQ38769.1"/>
    </source>
</evidence>
<feature type="compositionally biased region" description="Basic residues" evidence="8">
    <location>
        <begin position="361"/>
        <end position="374"/>
    </location>
</feature>
<keyword evidence="5" id="KW-0677">Repeat</keyword>
<dbReference type="InterPro" id="IPR011387">
    <property type="entry name" value="TIF2A"/>
</dbReference>
<accession>A0A0D6EFM9</accession>
<feature type="compositionally biased region" description="Low complexity" evidence="8">
    <location>
        <begin position="336"/>
        <end position="345"/>
    </location>
</feature>
<dbReference type="Gene3D" id="2.130.10.10">
    <property type="entry name" value="YVTN repeat-like/Quinoprotein amine dehydrogenase"/>
    <property type="match status" value="1"/>
</dbReference>
<dbReference type="SUPFAM" id="SSF82171">
    <property type="entry name" value="DPP6 N-terminal domain-like"/>
    <property type="match status" value="1"/>
</dbReference>
<feature type="compositionally biased region" description="Low complexity" evidence="8">
    <location>
        <begin position="378"/>
        <end position="394"/>
    </location>
</feature>
<evidence type="ECO:0000256" key="5">
    <source>
        <dbReference type="ARBA" id="ARBA00022737"/>
    </source>
</evidence>
<evidence type="ECO:0000256" key="2">
    <source>
        <dbReference type="ARBA" id="ARBA00013819"/>
    </source>
</evidence>
<dbReference type="AlphaFoldDB" id="A0A0D6EFM9"/>
<keyword evidence="11" id="KW-1185">Reference proteome</keyword>
<name>A0A0D6EFM9_SPOSA</name>
<keyword evidence="6" id="KW-0810">Translation regulation</keyword>
<reference evidence="11" key="1">
    <citation type="submission" date="2015-02" db="EMBL/GenBank/DDBJ databases">
        <authorList>
            <person name="Gon?alves P."/>
        </authorList>
    </citation>
    <scope>NUCLEOTIDE SEQUENCE [LARGE SCALE GENOMIC DNA]</scope>
</reference>
<evidence type="ECO:0000259" key="9">
    <source>
        <dbReference type="Pfam" id="PF08662"/>
    </source>
</evidence>
<dbReference type="Pfam" id="PF08662">
    <property type="entry name" value="eIF2A"/>
    <property type="match status" value="1"/>
</dbReference>
<dbReference type="InterPro" id="IPR015943">
    <property type="entry name" value="WD40/YVTN_repeat-like_dom_sf"/>
</dbReference>
<evidence type="ECO:0000313" key="11">
    <source>
        <dbReference type="Proteomes" id="UP000243876"/>
    </source>
</evidence>
<dbReference type="GO" id="GO:0003743">
    <property type="term" value="F:translation initiation factor activity"/>
    <property type="evidence" value="ECO:0007669"/>
    <property type="project" value="UniProtKB-KW"/>
</dbReference>
<dbReference type="GO" id="GO:0003729">
    <property type="term" value="F:mRNA binding"/>
    <property type="evidence" value="ECO:0007669"/>
    <property type="project" value="TreeGrafter"/>
</dbReference>
<evidence type="ECO:0000256" key="4">
    <source>
        <dbReference type="ARBA" id="ARBA00022574"/>
    </source>
</evidence>
<protein>
    <recommendedName>
        <fullName evidence="2">Eukaryotic translation initiation factor 2A</fullName>
    </recommendedName>
</protein>
<keyword evidence="4" id="KW-0853">WD repeat</keyword>
<evidence type="ECO:0000256" key="6">
    <source>
        <dbReference type="ARBA" id="ARBA00022845"/>
    </source>
</evidence>
<feature type="compositionally biased region" description="Low complexity" evidence="8">
    <location>
        <begin position="309"/>
        <end position="319"/>
    </location>
</feature>
<dbReference type="GO" id="GO:0022627">
    <property type="term" value="C:cytosolic small ribosomal subunit"/>
    <property type="evidence" value="ECO:0007669"/>
    <property type="project" value="TreeGrafter"/>
</dbReference>
<feature type="region of interest" description="Disordered" evidence="8">
    <location>
        <begin position="269"/>
        <end position="418"/>
    </location>
</feature>
<dbReference type="GO" id="GO:0006417">
    <property type="term" value="P:regulation of translation"/>
    <property type="evidence" value="ECO:0007669"/>
    <property type="project" value="UniProtKB-KW"/>
</dbReference>
<proteinExistence type="inferred from homology"/>
<sequence>MRHQRGARLQPGQLRGRHRREAPSGGRHEPQRFPWTESECCVGAPASVKIHSLLALASPSCSKTFYKADKVQMKWNKTGTNLLFLTQTEVDKTGKSYYGETNLYLMNTSGQFDCRVTLDKEGGIHDFAWSPNDREFAVTYGYMPAKTVIFDARVKQINDFGMHPRNFLAYNPQGRLLCIAGFGNLAGQVDIWDRQTLKKVTTIDAPNTVHCEWSPDGRYLLCATLSPRLRVDNGIKIFHFTGGLMHVDQIEELYQASVVASGEPGLLADERSSGGSTRCVHPSAGGAYRPPHARGTLTPSVYKREDEGGAAYAPNGANPFPHSGGNNGREAPGGFAARNARRGIPGAPPPGAGEGEEPLASRRKKKGGDKKKGGRGQQDGSDSSALGSGAATLAPPVPIVEQPPPEPQPEPALSAEDKKRRAIIKKLTAIEQLKVKKAAGEKLELTQYKKLDRSVSFLVPSSR</sequence>
<dbReference type="Proteomes" id="UP000243876">
    <property type="component" value="Unassembled WGS sequence"/>
</dbReference>
<feature type="compositionally biased region" description="Pro residues" evidence="8">
    <location>
        <begin position="395"/>
        <end position="410"/>
    </location>
</feature>
<dbReference type="GO" id="GO:0043022">
    <property type="term" value="F:ribosome binding"/>
    <property type="evidence" value="ECO:0007669"/>
    <property type="project" value="TreeGrafter"/>
</dbReference>
<evidence type="ECO:0000256" key="1">
    <source>
        <dbReference type="ARBA" id="ARBA00009573"/>
    </source>
</evidence>
<dbReference type="PANTHER" id="PTHR13227:SF0">
    <property type="entry name" value="EUKARYOTIC TRANSLATION INITIATION FACTOR 2A"/>
    <property type="match status" value="1"/>
</dbReference>
<gene>
    <name evidence="10" type="primary">SPOSA6832_00227</name>
</gene>
<keyword evidence="3" id="KW-0396">Initiation factor</keyword>
<dbReference type="InterPro" id="IPR013979">
    <property type="entry name" value="TIF_beta_prop-like"/>
</dbReference>
<organism evidence="10 11">
    <name type="scientific">Sporidiobolus salmonicolor</name>
    <name type="common">Yeast-like fungus</name>
    <name type="synonym">Sporobolomyces salmonicolor</name>
    <dbReference type="NCBI Taxonomy" id="5005"/>
    <lineage>
        <taxon>Eukaryota</taxon>
        <taxon>Fungi</taxon>
        <taxon>Dikarya</taxon>
        <taxon>Basidiomycota</taxon>
        <taxon>Pucciniomycotina</taxon>
        <taxon>Microbotryomycetes</taxon>
        <taxon>Sporidiobolales</taxon>
        <taxon>Sporidiobolaceae</taxon>
        <taxon>Sporobolomyces</taxon>
    </lineage>
</organism>
<feature type="region of interest" description="Disordered" evidence="8">
    <location>
        <begin position="1"/>
        <end position="31"/>
    </location>
</feature>